<reference evidence="2" key="1">
    <citation type="journal article" date="2019" name="Int. J. Syst. Evol. Microbiol.">
        <title>The Global Catalogue of Microorganisms (GCM) 10K type strain sequencing project: providing services to taxonomists for standard genome sequencing and annotation.</title>
        <authorList>
            <consortium name="The Broad Institute Genomics Platform"/>
            <consortium name="The Broad Institute Genome Sequencing Center for Infectious Disease"/>
            <person name="Wu L."/>
            <person name="Ma J."/>
        </authorList>
    </citation>
    <scope>NUCLEOTIDE SEQUENCE [LARGE SCALE GENOMIC DNA]</scope>
    <source>
        <strain evidence="2">ZS-35-S2</strain>
    </source>
</reference>
<proteinExistence type="predicted"/>
<protein>
    <submittedName>
        <fullName evidence="1">RidA family protein</fullName>
        <ecNumber evidence="1">3.5.-.-</ecNumber>
    </submittedName>
</protein>
<accession>A0ABW5CL78</accession>
<dbReference type="CDD" id="cd00448">
    <property type="entry name" value="YjgF_YER057c_UK114_family"/>
    <property type="match status" value="1"/>
</dbReference>
<gene>
    <name evidence="1" type="ORF">ACFSKQ_11375</name>
</gene>
<keyword evidence="2" id="KW-1185">Reference proteome</keyword>
<dbReference type="GO" id="GO:0016787">
    <property type="term" value="F:hydrolase activity"/>
    <property type="evidence" value="ECO:0007669"/>
    <property type="project" value="UniProtKB-KW"/>
</dbReference>
<dbReference type="RefSeq" id="WP_209739166.1">
    <property type="nucleotide sequence ID" value="NZ_CP072611.1"/>
</dbReference>
<keyword evidence="1" id="KW-0378">Hydrolase</keyword>
<dbReference type="SUPFAM" id="SSF55298">
    <property type="entry name" value="YjgF-like"/>
    <property type="match status" value="1"/>
</dbReference>
<evidence type="ECO:0000313" key="2">
    <source>
        <dbReference type="Proteomes" id="UP001597371"/>
    </source>
</evidence>
<dbReference type="EMBL" id="JBHUIJ010000013">
    <property type="protein sequence ID" value="MFD2238059.1"/>
    <property type="molecule type" value="Genomic_DNA"/>
</dbReference>
<dbReference type="InterPro" id="IPR035959">
    <property type="entry name" value="RutC-like_sf"/>
</dbReference>
<dbReference type="Proteomes" id="UP001597371">
    <property type="component" value="Unassembled WGS sequence"/>
</dbReference>
<dbReference type="EC" id="3.5.-.-" evidence="1"/>
<name>A0ABW5CL78_9HYPH</name>
<dbReference type="Pfam" id="PF01042">
    <property type="entry name" value="Ribonuc_L-PSP"/>
    <property type="match status" value="1"/>
</dbReference>
<evidence type="ECO:0000313" key="1">
    <source>
        <dbReference type="EMBL" id="MFD2238059.1"/>
    </source>
</evidence>
<organism evidence="1 2">
    <name type="scientific">Aureimonas populi</name>
    <dbReference type="NCBI Taxonomy" id="1701758"/>
    <lineage>
        <taxon>Bacteria</taxon>
        <taxon>Pseudomonadati</taxon>
        <taxon>Pseudomonadota</taxon>
        <taxon>Alphaproteobacteria</taxon>
        <taxon>Hyphomicrobiales</taxon>
        <taxon>Aurantimonadaceae</taxon>
        <taxon>Aureimonas</taxon>
    </lineage>
</organism>
<dbReference type="PANTHER" id="PTHR43857">
    <property type="entry name" value="BLR7761 PROTEIN"/>
    <property type="match status" value="1"/>
</dbReference>
<sequence>MPKQFHNPGGRAAPLTYHHAVEVSGAVHTLYLAGQIGLRADGTVPSDFAQEAAAVFDNLELALAEAGMSLADIVRTTVFMTRPQDREAFSHVRAERMGGHKPASTLVYVAGLARPELRLEIEAIAVAED</sequence>
<dbReference type="InterPro" id="IPR006175">
    <property type="entry name" value="YjgF/YER057c/UK114"/>
</dbReference>
<dbReference type="PANTHER" id="PTHR43857:SF1">
    <property type="entry name" value="YJGH FAMILY PROTEIN"/>
    <property type="match status" value="1"/>
</dbReference>
<dbReference type="Gene3D" id="3.30.1330.40">
    <property type="entry name" value="RutC-like"/>
    <property type="match status" value="1"/>
</dbReference>
<comment type="caution">
    <text evidence="1">The sequence shown here is derived from an EMBL/GenBank/DDBJ whole genome shotgun (WGS) entry which is preliminary data.</text>
</comment>